<reference evidence="2 3" key="1">
    <citation type="submission" date="2024-08" db="EMBL/GenBank/DDBJ databases">
        <authorList>
            <person name="Cucini C."/>
            <person name="Frati F."/>
        </authorList>
    </citation>
    <scope>NUCLEOTIDE SEQUENCE [LARGE SCALE GENOMIC DNA]</scope>
</reference>
<gene>
    <name evidence="2" type="ORF">ODALV1_LOCUS5390</name>
</gene>
<evidence type="ECO:0000313" key="2">
    <source>
        <dbReference type="EMBL" id="CAL8083074.1"/>
    </source>
</evidence>
<accession>A0ABP1PZ81</accession>
<dbReference type="Proteomes" id="UP001642540">
    <property type="component" value="Unassembled WGS sequence"/>
</dbReference>
<feature type="region of interest" description="Disordered" evidence="1">
    <location>
        <begin position="22"/>
        <end position="44"/>
    </location>
</feature>
<comment type="caution">
    <text evidence="2">The sequence shown here is derived from an EMBL/GenBank/DDBJ whole genome shotgun (WGS) entry which is preliminary data.</text>
</comment>
<proteinExistence type="predicted"/>
<sequence length="365" mass="41443">MQVKSKINRFFGNILRKENVEAEEAHQSELTKSKKKSNKKNNQSYSQWDLMEHIAVDTGKESPIMFEEKSIFSDGLALDSLDVCNEEYYEEPVLETLPKRKSFLKRSSSLLRRSMKRSKRKEVANHSPETLTISPGSVANIVQQINETLLEVAGFSGEVSESSAQIVKSKPLVETSFQKDSNDQCFEDWHHEQDIFMEEKKPGLTNGLKRQASKLVSKFQRTSGSMRLKSANSVDSFPKSTATQKRSASFTSIKGENEPNMTIKRGGSLRRKLSFKKAKKVMVKGVSSFGKSMVHASAVMPVAYECPPVSYYPDYDPDSPTELENYYYRTISYQQREPAISNQTGHHSQYARPTAFYQHGYCYNG</sequence>
<protein>
    <submittedName>
        <fullName evidence="2">Uncharacterized protein</fullName>
    </submittedName>
</protein>
<organism evidence="2 3">
    <name type="scientific">Orchesella dallaii</name>
    <dbReference type="NCBI Taxonomy" id="48710"/>
    <lineage>
        <taxon>Eukaryota</taxon>
        <taxon>Metazoa</taxon>
        <taxon>Ecdysozoa</taxon>
        <taxon>Arthropoda</taxon>
        <taxon>Hexapoda</taxon>
        <taxon>Collembola</taxon>
        <taxon>Entomobryomorpha</taxon>
        <taxon>Entomobryoidea</taxon>
        <taxon>Orchesellidae</taxon>
        <taxon>Orchesellinae</taxon>
        <taxon>Orchesella</taxon>
    </lineage>
</organism>
<name>A0ABP1PZ81_9HEXA</name>
<evidence type="ECO:0000313" key="3">
    <source>
        <dbReference type="Proteomes" id="UP001642540"/>
    </source>
</evidence>
<evidence type="ECO:0000256" key="1">
    <source>
        <dbReference type="SAM" id="MobiDB-lite"/>
    </source>
</evidence>
<dbReference type="EMBL" id="CAXLJM020000016">
    <property type="protein sequence ID" value="CAL8083074.1"/>
    <property type="molecule type" value="Genomic_DNA"/>
</dbReference>
<feature type="compositionally biased region" description="Basic and acidic residues" evidence="1">
    <location>
        <begin position="22"/>
        <end position="32"/>
    </location>
</feature>
<keyword evidence="3" id="KW-1185">Reference proteome</keyword>